<evidence type="ECO:0000259" key="1">
    <source>
        <dbReference type="Pfam" id="PF08993"/>
    </source>
</evidence>
<feature type="domain" description="Bacteriophage T4 Gp59 helicase assembly protein N-terminal" evidence="1">
    <location>
        <begin position="1"/>
        <end position="95"/>
    </location>
</feature>
<dbReference type="SUPFAM" id="SSF48493">
    <property type="entry name" value="gene 59 helicase assembly protein"/>
    <property type="match status" value="1"/>
</dbReference>
<dbReference type="Pfam" id="PF08993">
    <property type="entry name" value="T4_Gp59_N"/>
    <property type="match status" value="1"/>
</dbReference>
<dbReference type="InterPro" id="IPR008944">
    <property type="entry name" value="Phage_T4_Gp59"/>
</dbReference>
<protein>
    <recommendedName>
        <fullName evidence="1">Bacteriophage T4 Gp59 helicase assembly protein N-terminal domain-containing protein</fullName>
    </recommendedName>
</protein>
<organism evidence="2">
    <name type="scientific">marine metagenome</name>
    <dbReference type="NCBI Taxonomy" id="408172"/>
    <lineage>
        <taxon>unclassified sequences</taxon>
        <taxon>metagenomes</taxon>
        <taxon>ecological metagenomes</taxon>
    </lineage>
</organism>
<dbReference type="Gene3D" id="1.10.8.60">
    <property type="match status" value="1"/>
</dbReference>
<dbReference type="Gene3D" id="1.10.220.50">
    <property type="entry name" value="Bacteriophage T4, Gp59, helicase assembly protein, C-terminal domain"/>
    <property type="match status" value="1"/>
</dbReference>
<dbReference type="InterPro" id="IPR015085">
    <property type="entry name" value="Phage_T4_Gp59_N"/>
</dbReference>
<evidence type="ECO:0000313" key="2">
    <source>
        <dbReference type="EMBL" id="SVC10659.1"/>
    </source>
</evidence>
<dbReference type="InterPro" id="IPR037082">
    <property type="entry name" value="Phage_T4_Gp59_C_sf"/>
</dbReference>
<name>A0A382JG37_9ZZZZ</name>
<proteinExistence type="inferred from homology"/>
<reference evidence="2" key="1">
    <citation type="submission" date="2018-05" db="EMBL/GenBank/DDBJ databases">
        <authorList>
            <person name="Lanie J.A."/>
            <person name="Ng W.-L."/>
            <person name="Kazmierczak K.M."/>
            <person name="Andrzejewski T.M."/>
            <person name="Davidsen T.M."/>
            <person name="Wayne K.J."/>
            <person name="Tettelin H."/>
            <person name="Glass J.I."/>
            <person name="Rusch D."/>
            <person name="Podicherti R."/>
            <person name="Tsui H.-C.T."/>
            <person name="Winkler M.E."/>
        </authorList>
    </citation>
    <scope>NUCLEOTIDE SEQUENCE</scope>
</reference>
<accession>A0A382JG37</accession>
<dbReference type="EMBL" id="UINC01073918">
    <property type="protein sequence ID" value="SVC10659.1"/>
    <property type="molecule type" value="Genomic_DNA"/>
</dbReference>
<dbReference type="InterPro" id="IPR023197">
    <property type="entry name" value="Phage_T4_Gp59_dom_sf"/>
</dbReference>
<feature type="non-terminal residue" evidence="2">
    <location>
        <position position="1"/>
    </location>
</feature>
<dbReference type="AlphaFoldDB" id="A0A382JG37"/>
<dbReference type="HAMAP" id="MF_04156">
    <property type="entry name" value="HELIC_LOADER_T4"/>
    <property type="match status" value="1"/>
</dbReference>
<sequence length="207" mass="24916">VTGFESYKLYLAVWQHFSLSRDYNYFKYNGKLGNITGKAYENRKDKYFFEALGKRNKGDLLQYYVANFAHHGSEVQWIGDLHSKESEDVYVHWQKRIQSLSYIFEKDLKEVNEFLIARGLEFDRLFDVEEDEHPIIFRFVQQRMIEVETYIIMDKILGFSKRIANDIKESYIFPSEQYRYDRYAEFLNLESDKYIKIMKGVFDATTE</sequence>
<gene>
    <name evidence="2" type="ORF">METZ01_LOCUS263513</name>
</gene>